<keyword evidence="3" id="KW-1185">Reference proteome</keyword>
<dbReference type="AlphaFoldDB" id="A0A246J7U6"/>
<organism evidence="2 3">
    <name type="scientific">Roseateles aquatilis</name>
    <dbReference type="NCBI Taxonomy" id="431061"/>
    <lineage>
        <taxon>Bacteria</taxon>
        <taxon>Pseudomonadati</taxon>
        <taxon>Pseudomonadota</taxon>
        <taxon>Betaproteobacteria</taxon>
        <taxon>Burkholderiales</taxon>
        <taxon>Sphaerotilaceae</taxon>
        <taxon>Roseateles</taxon>
    </lineage>
</organism>
<feature type="compositionally biased region" description="Basic and acidic residues" evidence="1">
    <location>
        <begin position="49"/>
        <end position="85"/>
    </location>
</feature>
<accession>A0A246J7U6</accession>
<dbReference type="Proteomes" id="UP000197468">
    <property type="component" value="Unassembled WGS sequence"/>
</dbReference>
<evidence type="ECO:0000313" key="3">
    <source>
        <dbReference type="Proteomes" id="UP000197468"/>
    </source>
</evidence>
<sequence length="197" mass="21822">MTHIASHSIFYIPTPVSAPTHDADDERIYDSIDDEQPGYAHLDRGRATAKPLHYDGVPHDEATDRGASKAAERKVGHSDYEEIGPRRTSVFDPHTHPPGKPPRTFAYARESDAARMNARPPTPPKPQKAEVAPERIYFELEPQVPEKRMPPVPPFRERAGRPQASNDSQTARHVDARQLPASIAEAAAAMARSRTPT</sequence>
<dbReference type="RefSeq" id="WP_088386122.1">
    <property type="nucleotide sequence ID" value="NZ_NIOF01000007.1"/>
</dbReference>
<feature type="compositionally biased region" description="Basic and acidic residues" evidence="1">
    <location>
        <begin position="127"/>
        <end position="160"/>
    </location>
</feature>
<feature type="compositionally biased region" description="Low complexity" evidence="1">
    <location>
        <begin position="181"/>
        <end position="191"/>
    </location>
</feature>
<gene>
    <name evidence="2" type="ORF">CDN99_17300</name>
</gene>
<comment type="caution">
    <text evidence="2">The sequence shown here is derived from an EMBL/GenBank/DDBJ whole genome shotgun (WGS) entry which is preliminary data.</text>
</comment>
<name>A0A246J7U6_9BURK</name>
<dbReference type="EMBL" id="NIOF01000007">
    <property type="protein sequence ID" value="OWQ88599.1"/>
    <property type="molecule type" value="Genomic_DNA"/>
</dbReference>
<protein>
    <submittedName>
        <fullName evidence="2">Uncharacterized protein</fullName>
    </submittedName>
</protein>
<proteinExistence type="predicted"/>
<feature type="region of interest" description="Disordered" evidence="1">
    <location>
        <begin position="49"/>
        <end position="197"/>
    </location>
</feature>
<reference evidence="2 3" key="1">
    <citation type="journal article" date="2008" name="Int. J. Syst. Evol. Microbiol.">
        <title>Description of Roseateles aquatilis sp. nov. and Roseateles terrae sp. nov., in the class Betaproteobacteria, and emended description of the genus Roseateles.</title>
        <authorList>
            <person name="Gomila M."/>
            <person name="Bowien B."/>
            <person name="Falsen E."/>
            <person name="Moore E.R."/>
            <person name="Lalucat J."/>
        </authorList>
    </citation>
    <scope>NUCLEOTIDE SEQUENCE [LARGE SCALE GENOMIC DNA]</scope>
    <source>
        <strain evidence="2 3">CCUG 48205</strain>
    </source>
</reference>
<evidence type="ECO:0000256" key="1">
    <source>
        <dbReference type="SAM" id="MobiDB-lite"/>
    </source>
</evidence>
<evidence type="ECO:0000313" key="2">
    <source>
        <dbReference type="EMBL" id="OWQ88599.1"/>
    </source>
</evidence>